<name>A0A117UUN2_9SPHN</name>
<reference evidence="1 2" key="1">
    <citation type="submission" date="2015-10" db="EMBL/GenBank/DDBJ databases">
        <title>Draft genome sequence of Novosphingobium fuchskuhlense DSM 25065 isolated from a surface water sample of the southwest basin of Lake Grosse Fuchskuhle.</title>
        <authorList>
            <person name="Ruckert C."/>
            <person name="Winkler A."/>
            <person name="Glaeser J."/>
            <person name="Grossart H.-P."/>
            <person name="Kalinowski J."/>
            <person name="Glaeser S."/>
        </authorList>
    </citation>
    <scope>NUCLEOTIDE SEQUENCE [LARGE SCALE GENOMIC DNA]</scope>
    <source>
        <strain evidence="1 2">FNE08-7</strain>
    </source>
</reference>
<dbReference type="Proteomes" id="UP000058012">
    <property type="component" value="Unassembled WGS sequence"/>
</dbReference>
<evidence type="ECO:0000313" key="2">
    <source>
        <dbReference type="Proteomes" id="UP000058012"/>
    </source>
</evidence>
<accession>A0A117UUN2</accession>
<proteinExistence type="predicted"/>
<dbReference type="RefSeq" id="WP_067910326.1">
    <property type="nucleotide sequence ID" value="NZ_KQ954245.1"/>
</dbReference>
<dbReference type="AlphaFoldDB" id="A0A117UUN2"/>
<gene>
    <name evidence="1" type="ORF">AQZ52_10805</name>
</gene>
<sequence>MTQEPNVTQADDGPCTDCWNTGITVQTERACTCDAGACHRTASAPAGEVVLRWEGDDLMLGQEAVVMVFRGGFNRWYWAQYGPPVGTGTAATEAEAKSAAEQAVRDWLARVGLAALAHPSGDVADLVEALERIASGTDIGGPDAEVQCARIASAALAKHRTAAAGEG</sequence>
<dbReference type="STRING" id="1117702.AQZ52_10805"/>
<organism evidence="1 2">
    <name type="scientific">Novosphingobium fuchskuhlense</name>
    <dbReference type="NCBI Taxonomy" id="1117702"/>
    <lineage>
        <taxon>Bacteria</taxon>
        <taxon>Pseudomonadati</taxon>
        <taxon>Pseudomonadota</taxon>
        <taxon>Alphaproteobacteria</taxon>
        <taxon>Sphingomonadales</taxon>
        <taxon>Sphingomonadaceae</taxon>
        <taxon>Novosphingobium</taxon>
    </lineage>
</organism>
<evidence type="ECO:0000313" key="1">
    <source>
        <dbReference type="EMBL" id="KUR71153.1"/>
    </source>
</evidence>
<dbReference type="EMBL" id="LLZS01000007">
    <property type="protein sequence ID" value="KUR71153.1"/>
    <property type="molecule type" value="Genomic_DNA"/>
</dbReference>
<comment type="caution">
    <text evidence="1">The sequence shown here is derived from an EMBL/GenBank/DDBJ whole genome shotgun (WGS) entry which is preliminary data.</text>
</comment>
<protein>
    <submittedName>
        <fullName evidence="1">Uncharacterized protein</fullName>
    </submittedName>
</protein>
<keyword evidence="2" id="KW-1185">Reference proteome</keyword>